<sequence>MAKEKSGPEGRRLHFDNDDAKIYENLIKNHGPFKGLNYIDIFSIAVAYGKKAGFRTELKPEGKSIGRVVESVIDNSELRYLMKAIAVEEEDSLGVILDLDKYFTISEEYAKTGLELLEQEFIANEEILEDMELEMIQFYNDYIEGSEE</sequence>
<protein>
    <recommendedName>
        <fullName evidence="3">DNA phosphorothioation-associated protein 4</fullName>
    </recommendedName>
</protein>
<evidence type="ECO:0000313" key="2">
    <source>
        <dbReference type="Proteomes" id="UP000732619"/>
    </source>
</evidence>
<dbReference type="EMBL" id="SUTG01000001">
    <property type="protein sequence ID" value="MBE6511569.1"/>
    <property type="molecule type" value="Genomic_DNA"/>
</dbReference>
<reference evidence="1" key="1">
    <citation type="submission" date="2019-04" db="EMBL/GenBank/DDBJ databases">
        <title>Evolution of Biomass-Degrading Anaerobic Consortia Revealed by Metagenomics.</title>
        <authorList>
            <person name="Peng X."/>
        </authorList>
    </citation>
    <scope>NUCLEOTIDE SEQUENCE</scope>
    <source>
        <strain evidence="1">SIG14</strain>
    </source>
</reference>
<name>A0A8T3VVB0_METOL</name>
<organism evidence="1 2">
    <name type="scientific">Methanobrevibacter olleyae</name>
    <dbReference type="NCBI Taxonomy" id="294671"/>
    <lineage>
        <taxon>Archaea</taxon>
        <taxon>Methanobacteriati</taxon>
        <taxon>Methanobacteriota</taxon>
        <taxon>Methanomada group</taxon>
        <taxon>Methanobacteria</taxon>
        <taxon>Methanobacteriales</taxon>
        <taxon>Methanobacteriaceae</taxon>
        <taxon>Methanobrevibacter</taxon>
    </lineage>
</organism>
<dbReference type="AlphaFoldDB" id="A0A8T3VVB0"/>
<dbReference type="Proteomes" id="UP000732619">
    <property type="component" value="Unassembled WGS sequence"/>
</dbReference>
<proteinExistence type="predicted"/>
<comment type="caution">
    <text evidence="1">The sequence shown here is derived from an EMBL/GenBank/DDBJ whole genome shotgun (WGS) entry which is preliminary data.</text>
</comment>
<evidence type="ECO:0000313" key="1">
    <source>
        <dbReference type="EMBL" id="MBE6511569.1"/>
    </source>
</evidence>
<evidence type="ECO:0008006" key="3">
    <source>
        <dbReference type="Google" id="ProtNLM"/>
    </source>
</evidence>
<gene>
    <name evidence="1" type="ORF">E7Z75_00250</name>
</gene>
<accession>A0A8T3VVB0</accession>